<dbReference type="EMBL" id="JAPWTJ010001279">
    <property type="protein sequence ID" value="KAJ8972921.1"/>
    <property type="molecule type" value="Genomic_DNA"/>
</dbReference>
<keyword evidence="2" id="KW-1185">Reference proteome</keyword>
<dbReference type="Proteomes" id="UP001162164">
    <property type="component" value="Unassembled WGS sequence"/>
</dbReference>
<protein>
    <submittedName>
        <fullName evidence="1">Uncharacterized protein</fullName>
    </submittedName>
</protein>
<comment type="caution">
    <text evidence="1">The sequence shown here is derived from an EMBL/GenBank/DDBJ whole genome shotgun (WGS) entry which is preliminary data.</text>
</comment>
<organism evidence="1 2">
    <name type="scientific">Molorchus minor</name>
    <dbReference type="NCBI Taxonomy" id="1323400"/>
    <lineage>
        <taxon>Eukaryota</taxon>
        <taxon>Metazoa</taxon>
        <taxon>Ecdysozoa</taxon>
        <taxon>Arthropoda</taxon>
        <taxon>Hexapoda</taxon>
        <taxon>Insecta</taxon>
        <taxon>Pterygota</taxon>
        <taxon>Neoptera</taxon>
        <taxon>Endopterygota</taxon>
        <taxon>Coleoptera</taxon>
        <taxon>Polyphaga</taxon>
        <taxon>Cucujiformia</taxon>
        <taxon>Chrysomeloidea</taxon>
        <taxon>Cerambycidae</taxon>
        <taxon>Lamiinae</taxon>
        <taxon>Monochamini</taxon>
        <taxon>Molorchus</taxon>
    </lineage>
</organism>
<gene>
    <name evidence="1" type="ORF">NQ317_010579</name>
</gene>
<proteinExistence type="predicted"/>
<reference evidence="1" key="1">
    <citation type="journal article" date="2023" name="Insect Mol. Biol.">
        <title>Genome sequencing provides insights into the evolution of gene families encoding plant cell wall-degrading enzymes in longhorned beetles.</title>
        <authorList>
            <person name="Shin N.R."/>
            <person name="Okamura Y."/>
            <person name="Kirsch R."/>
            <person name="Pauchet Y."/>
        </authorList>
    </citation>
    <scope>NUCLEOTIDE SEQUENCE</scope>
    <source>
        <strain evidence="1">MMC_N1</strain>
    </source>
</reference>
<evidence type="ECO:0000313" key="2">
    <source>
        <dbReference type="Proteomes" id="UP001162164"/>
    </source>
</evidence>
<accession>A0ABQ9J471</accession>
<evidence type="ECO:0000313" key="1">
    <source>
        <dbReference type="EMBL" id="KAJ8972921.1"/>
    </source>
</evidence>
<sequence length="160" mass="18159">MLKILSQDPDRPCRVACQDDTISHRFYLVNGEDGWFPFGTDCSRGISDKKAYCISGKCLEFGPDNTPLSESEFTLPLLSRSRRSLYNNGTTKVTAKLNQKQLDEIIGALNRTLLGNGQARGSQIYDIDLNNPIHIDMDVQQESYPQNYFRGNDYDYANYT</sequence>
<name>A0ABQ9J471_9CUCU</name>